<keyword evidence="1" id="KW-0175">Coiled coil</keyword>
<keyword evidence="2" id="KW-0732">Signal</keyword>
<feature type="coiled-coil region" evidence="1">
    <location>
        <begin position="235"/>
        <end position="338"/>
    </location>
</feature>
<proteinExistence type="predicted"/>
<evidence type="ECO:0000256" key="1">
    <source>
        <dbReference type="SAM" id="Coils"/>
    </source>
</evidence>
<feature type="coiled-coil region" evidence="1">
    <location>
        <begin position="413"/>
        <end position="447"/>
    </location>
</feature>
<dbReference type="AlphaFoldDB" id="A0A8W7P256"/>
<organism evidence="3">
    <name type="scientific">Anopheles coluzzii</name>
    <name type="common">African malaria mosquito</name>
    <dbReference type="NCBI Taxonomy" id="1518534"/>
    <lineage>
        <taxon>Eukaryota</taxon>
        <taxon>Metazoa</taxon>
        <taxon>Ecdysozoa</taxon>
        <taxon>Arthropoda</taxon>
        <taxon>Hexapoda</taxon>
        <taxon>Insecta</taxon>
        <taxon>Pterygota</taxon>
        <taxon>Neoptera</taxon>
        <taxon>Endopterygota</taxon>
        <taxon>Diptera</taxon>
        <taxon>Nematocera</taxon>
        <taxon>Culicoidea</taxon>
        <taxon>Culicidae</taxon>
        <taxon>Anophelinae</taxon>
        <taxon>Anopheles</taxon>
    </lineage>
</organism>
<dbReference type="Proteomes" id="UP000075882">
    <property type="component" value="Unassembled WGS sequence"/>
</dbReference>
<evidence type="ECO:0000313" key="3">
    <source>
        <dbReference type="EnsemblMetazoa" id="ACOM023662-PA.1"/>
    </source>
</evidence>
<evidence type="ECO:0000256" key="2">
    <source>
        <dbReference type="SAM" id="SignalP"/>
    </source>
</evidence>
<name>A0A8W7P256_ANOCL</name>
<feature type="chain" id="PRO_5036444468" description="FHA domain-containing protein" evidence="2">
    <location>
        <begin position="22"/>
        <end position="476"/>
    </location>
</feature>
<protein>
    <recommendedName>
        <fullName evidence="4">FHA domain-containing protein</fullName>
    </recommendedName>
</protein>
<accession>A0A8W7P256</accession>
<sequence length="476" mass="54152">MRKKSVLRIHLSTFAPQAALLVGITCTAEDGTQQTILVQPSTSLLNVTARGILPWFFSQDVPLFGVIAENSVAVRVKSATDPFRHLRHTKSASFDGKGFTLRRSVRHGGIIRIDGALKIPIEEFYLLCPGLFYGTAKYPNLNLLLSQRRFRQQIVSPATLWTILSDCLLCRQYSNRQRTQDDFKLEMRRKYLATQLKDFRPMIADLEERLKETVKYDQLKKMLQQTIATVHSRQVQRYKDQGNQLKRMLQSVSNEKEQLLAERLVHDTDTTTAMVREIVAAKVDVTCNELENMLDQLQAELVQLSMQLEVQQTCEAKLEELNEHVKEIEHIFNRLDATDSMEFEMQIARCAVANNQSLVLFSKLSDEHDKQLYISLNSFFRDSVTQVLSSATAANYEDTVVKVNSIVQHMVSQLRAAQELKSVRERLEQLLNSKAELMVELDHVRSASSVPVPSCLMAAGLSSPTTKKLIDCWTTC</sequence>
<dbReference type="EnsemblMetazoa" id="ACOM023662-RA">
    <property type="protein sequence ID" value="ACOM023662-PA.1"/>
    <property type="gene ID" value="ACOM023662"/>
</dbReference>
<reference evidence="3" key="1">
    <citation type="submission" date="2022-08" db="UniProtKB">
        <authorList>
            <consortium name="EnsemblMetazoa"/>
        </authorList>
    </citation>
    <scope>IDENTIFICATION</scope>
</reference>
<feature type="signal peptide" evidence="2">
    <location>
        <begin position="1"/>
        <end position="21"/>
    </location>
</feature>
<evidence type="ECO:0008006" key="4">
    <source>
        <dbReference type="Google" id="ProtNLM"/>
    </source>
</evidence>